<evidence type="ECO:0000256" key="2">
    <source>
        <dbReference type="ARBA" id="ARBA00022741"/>
    </source>
</evidence>
<keyword evidence="6" id="KW-1185">Reference proteome</keyword>
<dbReference type="SUPFAM" id="SSF52402">
    <property type="entry name" value="Adenine nucleotide alpha hydrolases-like"/>
    <property type="match status" value="2"/>
</dbReference>
<name>A0ABX1J6E5_9PSEU</name>
<dbReference type="Gene3D" id="3.40.50.620">
    <property type="entry name" value="HUPs"/>
    <property type="match status" value="2"/>
</dbReference>
<evidence type="ECO:0000313" key="5">
    <source>
        <dbReference type="EMBL" id="NKQ53920.1"/>
    </source>
</evidence>
<dbReference type="Pfam" id="PF00582">
    <property type="entry name" value="Usp"/>
    <property type="match status" value="2"/>
</dbReference>
<feature type="domain" description="UspA" evidence="4">
    <location>
        <begin position="148"/>
        <end position="284"/>
    </location>
</feature>
<feature type="domain" description="UspA" evidence="4">
    <location>
        <begin position="1"/>
        <end position="138"/>
    </location>
</feature>
<dbReference type="PANTHER" id="PTHR46268">
    <property type="entry name" value="STRESS RESPONSE PROTEIN NHAX"/>
    <property type="match status" value="1"/>
</dbReference>
<proteinExistence type="inferred from homology"/>
<evidence type="ECO:0000256" key="1">
    <source>
        <dbReference type="ARBA" id="ARBA00008791"/>
    </source>
</evidence>
<sequence length="287" mass="30154">MAKPVVVGVDGSSTALRAVRWAMEEARRRGAALRIVHAVEPPALRFTGGFAESAGIVTKLRAEGERVVAEAAEVAGALPRVTTVIPAAAAPNALLAESATAQLVVLGATGHHAFPALLVGAVPAVVVAHAHCAVAVVRGVEQAASAPVVMGIDGGPYSTAVIAAAFEEAARRDVRLIAVHSWSDADLERFAGPARPYFGWEPVAEAERRLLAENLVGWQEKYPDVAVDRVAVRDRPRHLLLEWSKKAQLVVVGKRGRGGFAGLLLGSTSQALISHAHSPVLVVHRLR</sequence>
<comment type="caution">
    <text evidence="5">The sequence shown here is derived from an EMBL/GenBank/DDBJ whole genome shotgun (WGS) entry which is preliminary data.</text>
</comment>
<dbReference type="Proteomes" id="UP000715441">
    <property type="component" value="Unassembled WGS sequence"/>
</dbReference>
<dbReference type="InterPro" id="IPR014729">
    <property type="entry name" value="Rossmann-like_a/b/a_fold"/>
</dbReference>
<reference evidence="5 6" key="1">
    <citation type="submission" date="2020-04" db="EMBL/GenBank/DDBJ databases">
        <title>Novel species.</title>
        <authorList>
            <person name="Teo W.F.A."/>
            <person name="Lipun K."/>
            <person name="Srisuk N."/>
            <person name="Duangmal K."/>
        </authorList>
    </citation>
    <scope>NUCLEOTIDE SEQUENCE [LARGE SCALE GENOMIC DNA]</scope>
    <source>
        <strain evidence="5 6">K13G38</strain>
    </source>
</reference>
<gene>
    <name evidence="5" type="ORF">HFP15_13620</name>
</gene>
<dbReference type="InterPro" id="IPR006016">
    <property type="entry name" value="UspA"/>
</dbReference>
<keyword evidence="3" id="KW-0067">ATP-binding</keyword>
<accession>A0ABX1J6E5</accession>
<dbReference type="PRINTS" id="PR01438">
    <property type="entry name" value="UNVRSLSTRESS"/>
</dbReference>
<dbReference type="InterPro" id="IPR006015">
    <property type="entry name" value="Universal_stress_UspA"/>
</dbReference>
<dbReference type="PANTHER" id="PTHR46268:SF27">
    <property type="entry name" value="UNIVERSAL STRESS PROTEIN RV2623"/>
    <property type="match status" value="1"/>
</dbReference>
<evidence type="ECO:0000259" key="4">
    <source>
        <dbReference type="Pfam" id="PF00582"/>
    </source>
</evidence>
<keyword evidence="2" id="KW-0547">Nucleotide-binding</keyword>
<dbReference type="EMBL" id="JAAXLS010000007">
    <property type="protein sequence ID" value="NKQ53920.1"/>
    <property type="molecule type" value="Genomic_DNA"/>
</dbReference>
<organism evidence="5 6">
    <name type="scientific">Amycolatopsis acididurans</name>
    <dbReference type="NCBI Taxonomy" id="2724524"/>
    <lineage>
        <taxon>Bacteria</taxon>
        <taxon>Bacillati</taxon>
        <taxon>Actinomycetota</taxon>
        <taxon>Actinomycetes</taxon>
        <taxon>Pseudonocardiales</taxon>
        <taxon>Pseudonocardiaceae</taxon>
        <taxon>Amycolatopsis</taxon>
    </lineage>
</organism>
<comment type="similarity">
    <text evidence="1">Belongs to the universal stress protein A family.</text>
</comment>
<dbReference type="RefSeq" id="WP_168515320.1">
    <property type="nucleotide sequence ID" value="NZ_JAAXLS010000007.1"/>
</dbReference>
<evidence type="ECO:0000256" key="3">
    <source>
        <dbReference type="ARBA" id="ARBA00022840"/>
    </source>
</evidence>
<protein>
    <submittedName>
        <fullName evidence="5">Universal stress protein</fullName>
    </submittedName>
</protein>
<evidence type="ECO:0000313" key="6">
    <source>
        <dbReference type="Proteomes" id="UP000715441"/>
    </source>
</evidence>